<dbReference type="Proteomes" id="UP000199758">
    <property type="component" value="Unassembled WGS sequence"/>
</dbReference>
<dbReference type="EMBL" id="FQWZ01000006">
    <property type="protein sequence ID" value="SHH17040.1"/>
    <property type="molecule type" value="Genomic_DNA"/>
</dbReference>
<evidence type="ECO:0000313" key="1">
    <source>
        <dbReference type="EMBL" id="SHH17040.1"/>
    </source>
</evidence>
<sequence>MSQATESSLDPQQEDGADLGNFYPTHHVLIAFEQREQADAAHQALREAGFDQIRQIDDKTMASASQKGLDSAGLFAAMGASLKMVELHLTLAKEGCHFLLVHAPSDEDTERLMQVIRRGSFRIAQKYRRLVIETLD</sequence>
<reference evidence="1 2" key="1">
    <citation type="submission" date="2016-11" db="EMBL/GenBank/DDBJ databases">
        <authorList>
            <person name="Jaros S."/>
            <person name="Januszkiewicz K."/>
            <person name="Wedrychowicz H."/>
        </authorList>
    </citation>
    <scope>NUCLEOTIDE SEQUENCE [LARGE SCALE GENOMIC DNA]</scope>
    <source>
        <strain evidence="1 2">CGMCC 1.7049</strain>
    </source>
</reference>
<name>A0A1M5QTD4_9GAMM</name>
<evidence type="ECO:0000313" key="2">
    <source>
        <dbReference type="Proteomes" id="UP000199758"/>
    </source>
</evidence>
<accession>A0A1M5QTD4</accession>
<keyword evidence="2" id="KW-1185">Reference proteome</keyword>
<organism evidence="1 2">
    <name type="scientific">Hydrocarboniphaga daqingensis</name>
    <dbReference type="NCBI Taxonomy" id="490188"/>
    <lineage>
        <taxon>Bacteria</taxon>
        <taxon>Pseudomonadati</taxon>
        <taxon>Pseudomonadota</taxon>
        <taxon>Gammaproteobacteria</taxon>
        <taxon>Nevskiales</taxon>
        <taxon>Nevskiaceae</taxon>
        <taxon>Hydrocarboniphaga</taxon>
    </lineage>
</organism>
<dbReference type="AlphaFoldDB" id="A0A1M5QTD4"/>
<proteinExistence type="predicted"/>
<gene>
    <name evidence="1" type="ORF">SAMN04488068_2803</name>
</gene>
<protein>
    <submittedName>
        <fullName evidence="1">Uncharacterized protein</fullName>
    </submittedName>
</protein>
<dbReference type="RefSeq" id="WP_084083435.1">
    <property type="nucleotide sequence ID" value="NZ_FQWZ01000006.1"/>
</dbReference>
<dbReference type="OrthoDB" id="7064156at2"/>
<dbReference type="STRING" id="490188.SAMN04488068_2803"/>